<evidence type="ECO:0000313" key="3">
    <source>
        <dbReference type="EMBL" id="XBX82031.1"/>
    </source>
</evidence>
<keyword evidence="2" id="KW-0479">Metal-binding</keyword>
<dbReference type="AlphaFoldDB" id="A0AAU7W6E2"/>
<protein>
    <submittedName>
        <fullName evidence="3">Cytochrome P450</fullName>
    </submittedName>
</protein>
<dbReference type="PRINTS" id="PR00463">
    <property type="entry name" value="EP450I"/>
</dbReference>
<dbReference type="Gene3D" id="1.10.630.10">
    <property type="entry name" value="Cytochrome P450"/>
    <property type="match status" value="1"/>
</dbReference>
<organism evidence="3">
    <name type="scientific">Agromyces sp. G08B096</name>
    <dbReference type="NCBI Taxonomy" id="3156399"/>
    <lineage>
        <taxon>Bacteria</taxon>
        <taxon>Bacillati</taxon>
        <taxon>Actinomycetota</taxon>
        <taxon>Actinomycetes</taxon>
        <taxon>Micrococcales</taxon>
        <taxon>Microbacteriaceae</taxon>
        <taxon>Agromyces</taxon>
    </lineage>
</organism>
<keyword evidence="2" id="KW-0408">Iron</keyword>
<evidence type="ECO:0000256" key="1">
    <source>
        <dbReference type="ARBA" id="ARBA00010617"/>
    </source>
</evidence>
<dbReference type="InterPro" id="IPR036396">
    <property type="entry name" value="Cyt_P450_sf"/>
</dbReference>
<reference evidence="3" key="1">
    <citation type="submission" date="2024-05" db="EMBL/GenBank/DDBJ databases">
        <authorList>
            <person name="Yu L."/>
        </authorList>
    </citation>
    <scope>NUCLEOTIDE SEQUENCE</scope>
    <source>
        <strain evidence="3">G08B096</strain>
    </source>
</reference>
<keyword evidence="2" id="KW-0349">Heme</keyword>
<dbReference type="InterPro" id="IPR002401">
    <property type="entry name" value="Cyt_P450_E_grp-I"/>
</dbReference>
<dbReference type="GO" id="GO:0016705">
    <property type="term" value="F:oxidoreductase activity, acting on paired donors, with incorporation or reduction of molecular oxygen"/>
    <property type="evidence" value="ECO:0007669"/>
    <property type="project" value="InterPro"/>
</dbReference>
<dbReference type="CDD" id="cd11067">
    <property type="entry name" value="CYP152"/>
    <property type="match status" value="1"/>
</dbReference>
<dbReference type="SUPFAM" id="SSF48264">
    <property type="entry name" value="Cytochrome P450"/>
    <property type="match status" value="1"/>
</dbReference>
<name>A0AAU7W6E2_9MICO</name>
<comment type="similarity">
    <text evidence="1">Belongs to the cytochrome P450 family.</text>
</comment>
<gene>
    <name evidence="3" type="ORF">ABIQ69_15650</name>
</gene>
<dbReference type="GO" id="GO:0005506">
    <property type="term" value="F:iron ion binding"/>
    <property type="evidence" value="ECO:0007669"/>
    <property type="project" value="InterPro"/>
</dbReference>
<dbReference type="PANTHER" id="PTHR46696">
    <property type="entry name" value="P450, PUTATIVE (EUROFUNG)-RELATED"/>
    <property type="match status" value="1"/>
</dbReference>
<dbReference type="RefSeq" id="WP_350348052.1">
    <property type="nucleotide sequence ID" value="NZ_CP158374.1"/>
</dbReference>
<dbReference type="PANTHER" id="PTHR46696:SF1">
    <property type="entry name" value="CYTOCHROME P450 YJIB-RELATED"/>
    <property type="match status" value="1"/>
</dbReference>
<dbReference type="GO" id="GO:0004497">
    <property type="term" value="F:monooxygenase activity"/>
    <property type="evidence" value="ECO:0007669"/>
    <property type="project" value="InterPro"/>
</dbReference>
<dbReference type="Pfam" id="PF00067">
    <property type="entry name" value="p450"/>
    <property type="match status" value="1"/>
</dbReference>
<proteinExistence type="inferred from homology"/>
<comment type="cofactor">
    <cofactor evidence="2">
        <name>heme</name>
        <dbReference type="ChEBI" id="CHEBI:30413"/>
    </cofactor>
</comment>
<sequence>MADLPDTHAIDESLALLHDGYAYGARRFRELDADAYRTRLLGRPTVVMHGREASEVFYDGERMSRAGAIPPPIMHLLQDEGSVQSLEGAAHHHRKAVFLRMLDEDGSSGLGSDFADAWAIARRTLSGRTLSLYDVGTRVLTRAALTWTGVPSDGVDIDRLAGRLAAMVDDAPRLGPVNWAARLRRRRVERWATDLIARQRSGPAPAPADTPLGVLASARDVDGALLSPEVAAVELINLLRPIVAIARYLAFSAHALERHPDWRERLRADARARHAFAQEVRRWYPFFPAIVGTVARPFAWHGHDFRAGERAMLDLYATNHDPREWREPERFDPSRFLGEPADPNALVPQGGGDAATGHRCPGEGATLAVMETFLELAAADPPPYDVPAQDARISLRKLPALPVDRMRVTFRA</sequence>
<dbReference type="GO" id="GO:0020037">
    <property type="term" value="F:heme binding"/>
    <property type="evidence" value="ECO:0007669"/>
    <property type="project" value="InterPro"/>
</dbReference>
<accession>A0AAU7W6E2</accession>
<feature type="binding site" description="axial binding residue" evidence="2">
    <location>
        <position position="360"/>
    </location>
    <ligand>
        <name>heme</name>
        <dbReference type="ChEBI" id="CHEBI:30413"/>
    </ligand>
    <ligandPart>
        <name>Fe</name>
        <dbReference type="ChEBI" id="CHEBI:18248"/>
    </ligandPart>
</feature>
<dbReference type="EMBL" id="CP158374">
    <property type="protein sequence ID" value="XBX82031.1"/>
    <property type="molecule type" value="Genomic_DNA"/>
</dbReference>
<evidence type="ECO:0000256" key="2">
    <source>
        <dbReference type="PIRSR" id="PIRSR602401-1"/>
    </source>
</evidence>
<dbReference type="InterPro" id="IPR001128">
    <property type="entry name" value="Cyt_P450"/>
</dbReference>